<dbReference type="Proteomes" id="UP001165341">
    <property type="component" value="Unassembled WGS sequence"/>
</dbReference>
<organism evidence="1 2">
    <name type="scientific">Cryobacterium zhongshanensis</name>
    <dbReference type="NCBI Taxonomy" id="2928153"/>
    <lineage>
        <taxon>Bacteria</taxon>
        <taxon>Bacillati</taxon>
        <taxon>Actinomycetota</taxon>
        <taxon>Actinomycetes</taxon>
        <taxon>Micrococcales</taxon>
        <taxon>Microbacteriaceae</taxon>
        <taxon>Cryobacterium</taxon>
    </lineage>
</organism>
<accession>A0AA41UGE9</accession>
<reference evidence="1" key="1">
    <citation type="submission" date="2022-03" db="EMBL/GenBank/DDBJ databases">
        <title>Cryobacterium sp. nov. strain ZS14-85, isolated from Antarctic soil.</title>
        <authorList>
            <person name="Li J."/>
            <person name="Niu G."/>
        </authorList>
    </citation>
    <scope>NUCLEOTIDE SEQUENCE</scope>
    <source>
        <strain evidence="1">ZS14-85</strain>
    </source>
</reference>
<evidence type="ECO:0000313" key="2">
    <source>
        <dbReference type="Proteomes" id="UP001165341"/>
    </source>
</evidence>
<dbReference type="RefSeq" id="WP_243013154.1">
    <property type="nucleotide sequence ID" value="NZ_JALGAR010000006.1"/>
</dbReference>
<comment type="caution">
    <text evidence="1">The sequence shown here is derived from an EMBL/GenBank/DDBJ whole genome shotgun (WGS) entry which is preliminary data.</text>
</comment>
<keyword evidence="2" id="KW-1185">Reference proteome</keyword>
<dbReference type="AlphaFoldDB" id="A0AA41UGE9"/>
<gene>
    <name evidence="1" type="ORF">MQH31_17805</name>
</gene>
<protein>
    <submittedName>
        <fullName evidence="1">Uncharacterized protein</fullName>
    </submittedName>
</protein>
<name>A0AA41UGE9_9MICO</name>
<evidence type="ECO:0000313" key="1">
    <source>
        <dbReference type="EMBL" id="MCI4659663.1"/>
    </source>
</evidence>
<proteinExistence type="predicted"/>
<sequence length="94" mass="10767">MMTVSTPRFKRLSLWRLLTMRKAALEAYTAEEAATHEAWLLELRIRRARREVARITQALSPEHRQAQTEALAKWQAHLDSLLDDGVPAIMAGDE</sequence>
<dbReference type="EMBL" id="JALGAR010000006">
    <property type="protein sequence ID" value="MCI4659663.1"/>
    <property type="molecule type" value="Genomic_DNA"/>
</dbReference>